<comment type="caution">
    <text evidence="2">The sequence shown here is derived from an EMBL/GenBank/DDBJ whole genome shotgun (WGS) entry which is preliminary data.</text>
</comment>
<gene>
    <name evidence="2" type="ORF">B296_00044126</name>
</gene>
<dbReference type="AlphaFoldDB" id="A0A426YX61"/>
<evidence type="ECO:0000313" key="2">
    <source>
        <dbReference type="EMBL" id="RRT56320.1"/>
    </source>
</evidence>
<name>A0A426YX61_ENSVE</name>
<organism evidence="2 3">
    <name type="scientific">Ensete ventricosum</name>
    <name type="common">Abyssinian banana</name>
    <name type="synonym">Musa ensete</name>
    <dbReference type="NCBI Taxonomy" id="4639"/>
    <lineage>
        <taxon>Eukaryota</taxon>
        <taxon>Viridiplantae</taxon>
        <taxon>Streptophyta</taxon>
        <taxon>Embryophyta</taxon>
        <taxon>Tracheophyta</taxon>
        <taxon>Spermatophyta</taxon>
        <taxon>Magnoliopsida</taxon>
        <taxon>Liliopsida</taxon>
        <taxon>Zingiberales</taxon>
        <taxon>Musaceae</taxon>
        <taxon>Ensete</taxon>
    </lineage>
</organism>
<reference evidence="2 3" key="1">
    <citation type="journal article" date="2014" name="Agronomy (Basel)">
        <title>A Draft Genome Sequence for Ensete ventricosum, the Drought-Tolerant Tree Against Hunger.</title>
        <authorList>
            <person name="Harrison J."/>
            <person name="Moore K.A."/>
            <person name="Paszkiewicz K."/>
            <person name="Jones T."/>
            <person name="Grant M."/>
            <person name="Ambacheew D."/>
            <person name="Muzemil S."/>
            <person name="Studholme D.J."/>
        </authorList>
    </citation>
    <scope>NUCLEOTIDE SEQUENCE [LARGE SCALE GENOMIC DNA]</scope>
</reference>
<protein>
    <submittedName>
        <fullName evidence="2">Uncharacterized protein</fullName>
    </submittedName>
</protein>
<accession>A0A426YX61</accession>
<proteinExistence type="predicted"/>
<dbReference type="Proteomes" id="UP000287651">
    <property type="component" value="Unassembled WGS sequence"/>
</dbReference>
<feature type="region of interest" description="Disordered" evidence="1">
    <location>
        <begin position="66"/>
        <end position="89"/>
    </location>
</feature>
<dbReference type="EMBL" id="AMZH03009682">
    <property type="protein sequence ID" value="RRT56320.1"/>
    <property type="molecule type" value="Genomic_DNA"/>
</dbReference>
<sequence>MIRVREAAPPDSNGVAFPTCLGRRHGCRVAVCRQQQQHRPRSHADIPARTHMAVRIRTSGELMCAGRRRQRREKEAMESTRPTHPACLCPTRQNAGGGQLHVELSDEPLLHPPLVPWTQHQVCEVSELL</sequence>
<evidence type="ECO:0000256" key="1">
    <source>
        <dbReference type="SAM" id="MobiDB-lite"/>
    </source>
</evidence>
<evidence type="ECO:0000313" key="3">
    <source>
        <dbReference type="Proteomes" id="UP000287651"/>
    </source>
</evidence>